<keyword evidence="6" id="KW-0624">Polysaccharide degradation</keyword>
<keyword evidence="2 7" id="KW-0378">Hydrolase</keyword>
<keyword evidence="4" id="KW-0119">Carbohydrate metabolism</keyword>
<dbReference type="AlphaFoldDB" id="A0AAD6YT68"/>
<dbReference type="Gene3D" id="3.20.20.80">
    <property type="entry name" value="Glycosidases"/>
    <property type="match status" value="1"/>
</dbReference>
<keyword evidence="3" id="KW-0146">Chitin degradation</keyword>
<feature type="chain" id="PRO_5042022064" evidence="9">
    <location>
        <begin position="24"/>
        <end position="460"/>
    </location>
</feature>
<evidence type="ECO:0000256" key="7">
    <source>
        <dbReference type="RuleBase" id="RU000489"/>
    </source>
</evidence>
<keyword evidence="9" id="KW-0732">Signal</keyword>
<comment type="similarity">
    <text evidence="8">Belongs to the glycosyl hydrolase 18 family.</text>
</comment>
<dbReference type="GO" id="GO:0008061">
    <property type="term" value="F:chitin binding"/>
    <property type="evidence" value="ECO:0007669"/>
    <property type="project" value="InterPro"/>
</dbReference>
<feature type="signal peptide" evidence="9">
    <location>
        <begin position="1"/>
        <end position="23"/>
    </location>
</feature>
<evidence type="ECO:0000256" key="6">
    <source>
        <dbReference type="ARBA" id="ARBA00023326"/>
    </source>
</evidence>
<organism evidence="11 12">
    <name type="scientific">Mycena pura</name>
    <dbReference type="NCBI Taxonomy" id="153505"/>
    <lineage>
        <taxon>Eukaryota</taxon>
        <taxon>Fungi</taxon>
        <taxon>Dikarya</taxon>
        <taxon>Basidiomycota</taxon>
        <taxon>Agaricomycotina</taxon>
        <taxon>Agaricomycetes</taxon>
        <taxon>Agaricomycetidae</taxon>
        <taxon>Agaricales</taxon>
        <taxon>Marasmiineae</taxon>
        <taxon>Mycenaceae</taxon>
        <taxon>Mycena</taxon>
    </lineage>
</organism>
<dbReference type="PROSITE" id="PS01095">
    <property type="entry name" value="GH18_1"/>
    <property type="match status" value="1"/>
</dbReference>
<dbReference type="SUPFAM" id="SSF51445">
    <property type="entry name" value="(Trans)glycosidases"/>
    <property type="match status" value="1"/>
</dbReference>
<dbReference type="GO" id="GO:0008843">
    <property type="term" value="F:endochitinase activity"/>
    <property type="evidence" value="ECO:0007669"/>
    <property type="project" value="UniProtKB-EC"/>
</dbReference>
<proteinExistence type="inferred from homology"/>
<comment type="caution">
    <text evidence="11">The sequence shown here is derived from an EMBL/GenBank/DDBJ whole genome shotgun (WGS) entry which is preliminary data.</text>
</comment>
<dbReference type="GO" id="GO:0005576">
    <property type="term" value="C:extracellular region"/>
    <property type="evidence" value="ECO:0007669"/>
    <property type="project" value="TreeGrafter"/>
</dbReference>
<dbReference type="InterPro" id="IPR017853">
    <property type="entry name" value="GH"/>
</dbReference>
<feature type="domain" description="GH18" evidence="10">
    <location>
        <begin position="94"/>
        <end position="460"/>
    </location>
</feature>
<dbReference type="InterPro" id="IPR001223">
    <property type="entry name" value="Glyco_hydro18_cat"/>
</dbReference>
<dbReference type="PANTHER" id="PTHR11177">
    <property type="entry name" value="CHITINASE"/>
    <property type="match status" value="1"/>
</dbReference>
<keyword evidence="5 7" id="KW-0326">Glycosidase</keyword>
<sequence length="460" mass="50194">MLSHTPTLCFCLIALSGVAQSQAAPNFPVLIGPGSAGPQTVQVVFPPPIIPVSGPTESPLLYPSSNTPFSNEIPFQLFPPPPNSEEPFRKKNRPLVMGYYSDWEASSLPPEKVDFTRFDWIDYAFAIPKNLSLTWDDPEMSPQFLQRLVDAAHRKGARVKLSIGGWSGSQQFSSAVSPENRTTFVANIVGAYNKYKVDGIDIDWEYPGHQGEGDNAVSPNDSANFLLFLQLLRSELTPQAKITAAVLPTPFFGPDGNPMNNMSDFATVLDWVTLMNYDVWGSSPNPGPNAPLSDACGNSSQPEASAKAGVRAWTAAGFPASKLVLGVPSYGYLSHSTATRLRTRQTASRTQSVKLKGDGDQIQFCDLVQQGALVRSDESNDFGPLYNGTGGFTRYWDPCSNTPFLRSNWSRQVVTYDDVESLGLKADFARKKGLCGVNMFDLRGDFDWVLTDAVRNALGL</sequence>
<evidence type="ECO:0000256" key="9">
    <source>
        <dbReference type="SAM" id="SignalP"/>
    </source>
</evidence>
<evidence type="ECO:0000256" key="1">
    <source>
        <dbReference type="ARBA" id="ARBA00000822"/>
    </source>
</evidence>
<dbReference type="InterPro" id="IPR011583">
    <property type="entry name" value="Chitinase_II/V-like_cat"/>
</dbReference>
<dbReference type="GO" id="GO:0006032">
    <property type="term" value="P:chitin catabolic process"/>
    <property type="evidence" value="ECO:0007669"/>
    <property type="project" value="UniProtKB-KW"/>
</dbReference>
<evidence type="ECO:0000256" key="2">
    <source>
        <dbReference type="ARBA" id="ARBA00022801"/>
    </source>
</evidence>
<dbReference type="Pfam" id="PF00704">
    <property type="entry name" value="Glyco_hydro_18"/>
    <property type="match status" value="1"/>
</dbReference>
<evidence type="ECO:0000313" key="12">
    <source>
        <dbReference type="Proteomes" id="UP001219525"/>
    </source>
</evidence>
<reference evidence="11" key="1">
    <citation type="submission" date="2023-03" db="EMBL/GenBank/DDBJ databases">
        <title>Massive genome expansion in bonnet fungi (Mycena s.s.) driven by repeated elements and novel gene families across ecological guilds.</title>
        <authorList>
            <consortium name="Lawrence Berkeley National Laboratory"/>
            <person name="Harder C.B."/>
            <person name="Miyauchi S."/>
            <person name="Viragh M."/>
            <person name="Kuo A."/>
            <person name="Thoen E."/>
            <person name="Andreopoulos B."/>
            <person name="Lu D."/>
            <person name="Skrede I."/>
            <person name="Drula E."/>
            <person name="Henrissat B."/>
            <person name="Morin E."/>
            <person name="Kohler A."/>
            <person name="Barry K."/>
            <person name="LaButti K."/>
            <person name="Morin E."/>
            <person name="Salamov A."/>
            <person name="Lipzen A."/>
            <person name="Mereny Z."/>
            <person name="Hegedus B."/>
            <person name="Baldrian P."/>
            <person name="Stursova M."/>
            <person name="Weitz H."/>
            <person name="Taylor A."/>
            <person name="Grigoriev I.V."/>
            <person name="Nagy L.G."/>
            <person name="Martin F."/>
            <person name="Kauserud H."/>
        </authorList>
    </citation>
    <scope>NUCLEOTIDE SEQUENCE</scope>
    <source>
        <strain evidence="11">9144</strain>
    </source>
</reference>
<dbReference type="EMBL" id="JARJCW010000002">
    <property type="protein sequence ID" value="KAJ7228536.1"/>
    <property type="molecule type" value="Genomic_DNA"/>
</dbReference>
<name>A0AAD6YT68_9AGAR</name>
<evidence type="ECO:0000256" key="5">
    <source>
        <dbReference type="ARBA" id="ARBA00023295"/>
    </source>
</evidence>
<evidence type="ECO:0000256" key="3">
    <source>
        <dbReference type="ARBA" id="ARBA00023024"/>
    </source>
</evidence>
<dbReference type="InterPro" id="IPR001579">
    <property type="entry name" value="Glyco_hydro_18_chit_AS"/>
</dbReference>
<dbReference type="PROSITE" id="PS51910">
    <property type="entry name" value="GH18_2"/>
    <property type="match status" value="1"/>
</dbReference>
<dbReference type="GO" id="GO:0000272">
    <property type="term" value="P:polysaccharide catabolic process"/>
    <property type="evidence" value="ECO:0007669"/>
    <property type="project" value="UniProtKB-KW"/>
</dbReference>
<evidence type="ECO:0000313" key="11">
    <source>
        <dbReference type="EMBL" id="KAJ7228536.1"/>
    </source>
</evidence>
<keyword evidence="12" id="KW-1185">Reference proteome</keyword>
<dbReference type="SMART" id="SM00636">
    <property type="entry name" value="Glyco_18"/>
    <property type="match status" value="1"/>
</dbReference>
<accession>A0AAD6YT68</accession>
<dbReference type="Proteomes" id="UP001219525">
    <property type="component" value="Unassembled WGS sequence"/>
</dbReference>
<protein>
    <submittedName>
        <fullName evidence="11">Glycoside hydrolase</fullName>
    </submittedName>
</protein>
<evidence type="ECO:0000259" key="10">
    <source>
        <dbReference type="PROSITE" id="PS51910"/>
    </source>
</evidence>
<evidence type="ECO:0000256" key="4">
    <source>
        <dbReference type="ARBA" id="ARBA00023277"/>
    </source>
</evidence>
<dbReference type="PANTHER" id="PTHR11177:SF392">
    <property type="entry name" value="HAP41P"/>
    <property type="match status" value="1"/>
</dbReference>
<gene>
    <name evidence="11" type="ORF">GGX14DRAFT_413648</name>
</gene>
<evidence type="ECO:0000256" key="8">
    <source>
        <dbReference type="RuleBase" id="RU004453"/>
    </source>
</evidence>
<dbReference type="InterPro" id="IPR050314">
    <property type="entry name" value="Glycosyl_Hydrlase_18"/>
</dbReference>
<comment type="catalytic activity">
    <reaction evidence="1">
        <text>Random endo-hydrolysis of N-acetyl-beta-D-glucosaminide (1-&gt;4)-beta-linkages in chitin and chitodextrins.</text>
        <dbReference type="EC" id="3.2.1.14"/>
    </reaction>
</comment>